<accession>A0AAD7U5Z0</accession>
<feature type="region of interest" description="Disordered" evidence="2">
    <location>
        <begin position="253"/>
        <end position="274"/>
    </location>
</feature>
<dbReference type="InterPro" id="IPR001202">
    <property type="entry name" value="WW_dom"/>
</dbReference>
<keyword evidence="1" id="KW-0175">Coiled coil</keyword>
<dbReference type="Gene3D" id="2.20.70.10">
    <property type="match status" value="1"/>
</dbReference>
<name>A0AAD7U5Z0_9STRA</name>
<dbReference type="SMART" id="SM00456">
    <property type="entry name" value="WW"/>
    <property type="match status" value="1"/>
</dbReference>
<dbReference type="Pfam" id="PF00397">
    <property type="entry name" value="WW"/>
    <property type="match status" value="1"/>
</dbReference>
<dbReference type="InterPro" id="IPR036020">
    <property type="entry name" value="WW_dom_sf"/>
</dbReference>
<feature type="region of interest" description="Disordered" evidence="2">
    <location>
        <begin position="504"/>
        <end position="636"/>
    </location>
</feature>
<reference evidence="4" key="1">
    <citation type="submission" date="2023-01" db="EMBL/GenBank/DDBJ databases">
        <title>Metagenome sequencing of chrysophaentin producing Chrysophaeum taylorii.</title>
        <authorList>
            <person name="Davison J."/>
            <person name="Bewley C."/>
        </authorList>
    </citation>
    <scope>NUCLEOTIDE SEQUENCE</scope>
    <source>
        <strain evidence="4">NIES-1699</strain>
    </source>
</reference>
<keyword evidence="5" id="KW-1185">Reference proteome</keyword>
<feature type="compositionally biased region" description="Basic and acidic residues" evidence="2">
    <location>
        <begin position="606"/>
        <end position="618"/>
    </location>
</feature>
<dbReference type="EMBL" id="JAQMWT010000661">
    <property type="protein sequence ID" value="KAJ8598713.1"/>
    <property type="molecule type" value="Genomic_DNA"/>
</dbReference>
<evidence type="ECO:0000259" key="3">
    <source>
        <dbReference type="PROSITE" id="PS50020"/>
    </source>
</evidence>
<dbReference type="AlphaFoldDB" id="A0AAD7U5Z0"/>
<evidence type="ECO:0000256" key="1">
    <source>
        <dbReference type="SAM" id="Coils"/>
    </source>
</evidence>
<dbReference type="PROSITE" id="PS50020">
    <property type="entry name" value="WW_DOMAIN_2"/>
    <property type="match status" value="1"/>
</dbReference>
<dbReference type="SUPFAM" id="SSF51045">
    <property type="entry name" value="WW domain"/>
    <property type="match status" value="1"/>
</dbReference>
<feature type="compositionally biased region" description="Acidic residues" evidence="2">
    <location>
        <begin position="619"/>
        <end position="636"/>
    </location>
</feature>
<evidence type="ECO:0000313" key="5">
    <source>
        <dbReference type="Proteomes" id="UP001230188"/>
    </source>
</evidence>
<feature type="domain" description="WW" evidence="3">
    <location>
        <begin position="6"/>
        <end position="40"/>
    </location>
</feature>
<gene>
    <name evidence="4" type="ORF">CTAYLR_010777</name>
</gene>
<evidence type="ECO:0000256" key="2">
    <source>
        <dbReference type="SAM" id="MobiDB-lite"/>
    </source>
</evidence>
<organism evidence="4 5">
    <name type="scientific">Chrysophaeum taylorii</name>
    <dbReference type="NCBI Taxonomy" id="2483200"/>
    <lineage>
        <taxon>Eukaryota</taxon>
        <taxon>Sar</taxon>
        <taxon>Stramenopiles</taxon>
        <taxon>Ochrophyta</taxon>
        <taxon>Pelagophyceae</taxon>
        <taxon>Pelagomonadales</taxon>
        <taxon>Pelagomonadaceae</taxon>
        <taxon>Chrysophaeum</taxon>
    </lineage>
</organism>
<feature type="compositionally biased region" description="Polar residues" evidence="2">
    <location>
        <begin position="504"/>
        <end position="522"/>
    </location>
</feature>
<evidence type="ECO:0000313" key="4">
    <source>
        <dbReference type="EMBL" id="KAJ8598713.1"/>
    </source>
</evidence>
<sequence>MSGARSELPEGWVRYVDPKSGDPYYHNAALNETTWDHPGRWRVGLFFESLREKGEKVMQKQKKEDYSWSAAQGEDDLALRRRLTERIEALRKEFAKSDDKAKVGELRDELTRRRQRLERLRDALDAEKRKAAELVVAAGGEVVVREDDSDSFGRDEEVRSLRLQIADLEKRVSARTPDEEDDLQALDETMLDVDAAIEDAAVLAEAGVSPSMAQLLRTRPWDDSVLEAAVAEDFALEWQARILKTEDDLLDSDSDENGNVIETSCGGDVGERERRPSSAAAWTCPLDAPGFVFSEDDDLVSVPAALRKKKKNNGALKFPKTKKFLTGKKNESLFTDATASSSFDDLDASASLPGSCWQWLSGWRVEGGGEGWIYGDAHSLALAACGNEPFIAEDSRAARRAPLRCRRWRRTRALVRPPPDPALAPDNNVCVVARKLLELRAHAASLEVLASKLSDQLVSTRSALDASERKAARLPALEAALVETSSMLRDTELRRDALQRQLVATTGVQQRHDSQLFSSDGRTNAFPDRVPQKNNPFVDDLSPPPRAQPPSQQEDPPPREDLKHDAPPDDDVENIRAEPTDEPPPSKKDDDQPPASDEQQPPAPPRDVDKKEDQQRDEDLVEKEEEEEEEEDTVEL</sequence>
<dbReference type="CDD" id="cd00201">
    <property type="entry name" value="WW"/>
    <property type="match status" value="1"/>
</dbReference>
<feature type="compositionally biased region" description="Basic and acidic residues" evidence="2">
    <location>
        <begin position="556"/>
        <end position="591"/>
    </location>
</feature>
<comment type="caution">
    <text evidence="4">The sequence shown here is derived from an EMBL/GenBank/DDBJ whole genome shotgun (WGS) entry which is preliminary data.</text>
</comment>
<protein>
    <recommendedName>
        <fullName evidence="3">WW domain-containing protein</fullName>
    </recommendedName>
</protein>
<feature type="coiled-coil region" evidence="1">
    <location>
        <begin position="80"/>
        <end position="137"/>
    </location>
</feature>
<proteinExistence type="predicted"/>
<dbReference type="PROSITE" id="PS01159">
    <property type="entry name" value="WW_DOMAIN_1"/>
    <property type="match status" value="1"/>
</dbReference>
<dbReference type="Proteomes" id="UP001230188">
    <property type="component" value="Unassembled WGS sequence"/>
</dbReference>